<evidence type="ECO:0000313" key="2">
    <source>
        <dbReference type="EMBL" id="RDE07852.1"/>
    </source>
</evidence>
<protein>
    <submittedName>
        <fullName evidence="2">VOC family protein</fullName>
    </submittedName>
</protein>
<proteinExistence type="predicted"/>
<reference evidence="3" key="1">
    <citation type="submission" date="2018-07" db="EMBL/GenBank/DDBJ databases">
        <authorList>
            <person name="Liu B.-T."/>
            <person name="Du Z."/>
        </authorList>
    </citation>
    <scope>NUCLEOTIDE SEQUENCE [LARGE SCALE GENOMIC DNA]</scope>
    <source>
        <strain evidence="3">XYN52</strain>
    </source>
</reference>
<dbReference type="PANTHER" id="PTHR33990:SF1">
    <property type="entry name" value="PROTEIN YJDN"/>
    <property type="match status" value="1"/>
</dbReference>
<dbReference type="SUPFAM" id="SSF54593">
    <property type="entry name" value="Glyoxalase/Bleomycin resistance protein/Dihydroxybiphenyl dioxygenase"/>
    <property type="match status" value="1"/>
</dbReference>
<dbReference type="CDD" id="cd06588">
    <property type="entry name" value="PhnB_like"/>
    <property type="match status" value="1"/>
</dbReference>
<name>A0A369W3J9_9HYPH</name>
<dbReference type="Gene3D" id="3.10.180.10">
    <property type="entry name" value="2,3-Dihydroxybiphenyl 1,2-Dioxygenase, domain 1"/>
    <property type="match status" value="1"/>
</dbReference>
<dbReference type="InterPro" id="IPR004360">
    <property type="entry name" value="Glyas_Fos-R_dOase_dom"/>
</dbReference>
<dbReference type="Proteomes" id="UP000253759">
    <property type="component" value="Unassembled WGS sequence"/>
</dbReference>
<accession>A0A369W3J9</accession>
<evidence type="ECO:0000259" key="1">
    <source>
        <dbReference type="Pfam" id="PF00903"/>
    </source>
</evidence>
<feature type="domain" description="Glyoxalase/fosfomycin resistance/dioxygenase" evidence="1">
    <location>
        <begin position="16"/>
        <end position="135"/>
    </location>
</feature>
<organism evidence="2 3">
    <name type="scientific">Pelagibacterium lacus</name>
    <dbReference type="NCBI Taxonomy" id="2282655"/>
    <lineage>
        <taxon>Bacteria</taxon>
        <taxon>Pseudomonadati</taxon>
        <taxon>Pseudomonadota</taxon>
        <taxon>Alphaproteobacteria</taxon>
        <taxon>Hyphomicrobiales</taxon>
        <taxon>Devosiaceae</taxon>
        <taxon>Pelagibacterium</taxon>
    </lineage>
</organism>
<dbReference type="Pfam" id="PF00903">
    <property type="entry name" value="Glyoxalase"/>
    <property type="match status" value="1"/>
</dbReference>
<gene>
    <name evidence="2" type="ORF">DVH29_14450</name>
</gene>
<dbReference type="EMBL" id="QQNH01000031">
    <property type="protein sequence ID" value="RDE07852.1"/>
    <property type="molecule type" value="Genomic_DNA"/>
</dbReference>
<dbReference type="InterPro" id="IPR029068">
    <property type="entry name" value="Glyas_Bleomycin-R_OHBP_Dase"/>
</dbReference>
<keyword evidence="3" id="KW-1185">Reference proteome</keyword>
<dbReference type="InterPro" id="IPR028973">
    <property type="entry name" value="PhnB-like"/>
</dbReference>
<dbReference type="AlphaFoldDB" id="A0A369W3J9"/>
<comment type="caution">
    <text evidence="2">The sequence shown here is derived from an EMBL/GenBank/DDBJ whole genome shotgun (WGS) entry which is preliminary data.</text>
</comment>
<evidence type="ECO:0000313" key="3">
    <source>
        <dbReference type="Proteomes" id="UP000253759"/>
    </source>
</evidence>
<dbReference type="PANTHER" id="PTHR33990">
    <property type="entry name" value="PROTEIN YJDN-RELATED"/>
    <property type="match status" value="1"/>
</dbReference>
<sequence length="142" mass="15702">MHTEEHTMKVVANIDFDGDCREAFTTYARILGGEIRGMLSHRDMPGMAEGVPEDRLDRIIHAWIDIGDQALMGQDMQDFSGRSGYSVTVSADSVADARRIFEALSEGGEVLMAFEPQPWSQGFGMTLDRFGVTWVIDSPAAE</sequence>